<evidence type="ECO:0000256" key="3">
    <source>
        <dbReference type="SAM" id="MobiDB-lite"/>
    </source>
</evidence>
<comment type="subcellular location">
    <subcellularLocation>
        <location evidence="1">Secreted</location>
    </subcellularLocation>
</comment>
<proteinExistence type="predicted"/>
<accession>H0EBY9</accession>
<gene>
    <name evidence="5" type="ORF">PAI11_43740</name>
</gene>
<feature type="region of interest" description="Disordered" evidence="3">
    <location>
        <begin position="365"/>
        <end position="416"/>
    </location>
</feature>
<dbReference type="InterPro" id="IPR011049">
    <property type="entry name" value="Serralysin-like_metalloprot_C"/>
</dbReference>
<organism evidence="5 6">
    <name type="scientific">Patulibacter medicamentivorans</name>
    <dbReference type="NCBI Taxonomy" id="1097667"/>
    <lineage>
        <taxon>Bacteria</taxon>
        <taxon>Bacillati</taxon>
        <taxon>Actinomycetota</taxon>
        <taxon>Thermoleophilia</taxon>
        <taxon>Solirubrobacterales</taxon>
        <taxon>Patulibacteraceae</taxon>
        <taxon>Patulibacter</taxon>
    </lineage>
</organism>
<keyword evidence="2" id="KW-0964">Secreted</keyword>
<dbReference type="Proteomes" id="UP000005143">
    <property type="component" value="Unassembled WGS sequence"/>
</dbReference>
<evidence type="ECO:0000256" key="1">
    <source>
        <dbReference type="ARBA" id="ARBA00004613"/>
    </source>
</evidence>
<evidence type="ECO:0000313" key="5">
    <source>
        <dbReference type="EMBL" id="EHN08805.1"/>
    </source>
</evidence>
<dbReference type="PANTHER" id="PTHR38340:SF1">
    <property type="entry name" value="S-LAYER PROTEIN"/>
    <property type="match status" value="1"/>
</dbReference>
<evidence type="ECO:0000256" key="2">
    <source>
        <dbReference type="ARBA" id="ARBA00022525"/>
    </source>
</evidence>
<reference evidence="5 6" key="1">
    <citation type="journal article" date="2013" name="Biodegradation">
        <title>Quantitative proteomic analysis of ibuprofen-degrading Patulibacter sp. strain I11.</title>
        <authorList>
            <person name="Almeida B."/>
            <person name="Kjeldal H."/>
            <person name="Lolas I."/>
            <person name="Knudsen A.D."/>
            <person name="Carvalho G."/>
            <person name="Nielsen K.L."/>
            <person name="Barreto Crespo M.T."/>
            <person name="Stensballe A."/>
            <person name="Nielsen J.L."/>
        </authorList>
    </citation>
    <scope>NUCLEOTIDE SEQUENCE [LARGE SCALE GENOMIC DNA]</scope>
    <source>
        <strain evidence="5 6">I11</strain>
    </source>
</reference>
<dbReference type="SUPFAM" id="SSF51120">
    <property type="entry name" value="beta-Roll"/>
    <property type="match status" value="1"/>
</dbReference>
<dbReference type="GO" id="GO:0005509">
    <property type="term" value="F:calcium ion binding"/>
    <property type="evidence" value="ECO:0007669"/>
    <property type="project" value="InterPro"/>
</dbReference>
<feature type="compositionally biased region" description="Pro residues" evidence="3">
    <location>
        <begin position="439"/>
        <end position="451"/>
    </location>
</feature>
<evidence type="ECO:0000313" key="6">
    <source>
        <dbReference type="Proteomes" id="UP000005143"/>
    </source>
</evidence>
<keyword evidence="4" id="KW-0732">Signal</keyword>
<dbReference type="GO" id="GO:0005576">
    <property type="term" value="C:extracellular region"/>
    <property type="evidence" value="ECO:0007669"/>
    <property type="project" value="UniProtKB-SubCell"/>
</dbReference>
<feature type="region of interest" description="Disordered" evidence="3">
    <location>
        <begin position="436"/>
        <end position="468"/>
    </location>
</feature>
<dbReference type="AlphaFoldDB" id="H0EBY9"/>
<dbReference type="EMBL" id="AGUD01000322">
    <property type="protein sequence ID" value="EHN08805.1"/>
    <property type="molecule type" value="Genomic_DNA"/>
</dbReference>
<dbReference type="InterPro" id="IPR050557">
    <property type="entry name" value="RTX_toxin/Mannuronan_C5-epim"/>
</dbReference>
<dbReference type="PATRIC" id="fig|1097667.3.peg.4335"/>
<feature type="signal peptide" evidence="4">
    <location>
        <begin position="1"/>
        <end position="26"/>
    </location>
</feature>
<feature type="chain" id="PRO_5003531746" evidence="4">
    <location>
        <begin position="27"/>
        <end position="572"/>
    </location>
</feature>
<keyword evidence="6" id="KW-1185">Reference proteome</keyword>
<dbReference type="PRINTS" id="PR00313">
    <property type="entry name" value="CABNDNGRPT"/>
</dbReference>
<name>H0EBY9_9ACTN</name>
<dbReference type="PANTHER" id="PTHR38340">
    <property type="entry name" value="S-LAYER PROTEIN"/>
    <property type="match status" value="1"/>
</dbReference>
<comment type="caution">
    <text evidence="5">The sequence shown here is derived from an EMBL/GenBank/DDBJ whole genome shotgun (WGS) entry which is preliminary data.</text>
</comment>
<dbReference type="Gene3D" id="2.150.10.10">
    <property type="entry name" value="Serralysin-like metalloprotease, C-terminal"/>
    <property type="match status" value="1"/>
</dbReference>
<feature type="compositionally biased region" description="Low complexity" evidence="3">
    <location>
        <begin position="398"/>
        <end position="416"/>
    </location>
</feature>
<dbReference type="PROSITE" id="PS00330">
    <property type="entry name" value="HEMOLYSIN_CALCIUM"/>
    <property type="match status" value="2"/>
</dbReference>
<evidence type="ECO:0000256" key="4">
    <source>
        <dbReference type="SAM" id="SignalP"/>
    </source>
</evidence>
<dbReference type="InterPro" id="IPR001343">
    <property type="entry name" value="Hemolysn_Ca-bd"/>
</dbReference>
<sequence length="572" mass="56885">MLMRRLTRTVLSTITGALLLAPAASADVLSSDYPTAAADRNLATSVGGWSAQVVYGGCAPAGPLCAEGTGGWLSPGGRDDDGYLHTQYASGLSIQGDTTVSWVSPTFQWAGAGGIAAQDVTLDIARRANVGAFLGTGGSASVTVQILRAADSSVAATLIASELVPASPSGAWQALLPRTVPPSELSQLTDGAGYKLRLSVRYQTPFSSGGASVDWDDVRLRAVSNVPTGGIASIASGRLEYFGSDDPSAVAVTVVGDQLRLSSSGISAGAGCTQHALDAVDCPAAGISAILAQLRGGDDDWDSRTVPLATAVLGGEGNDTIRTGAVSDAVDGGPGNDAIDGGAGDDILAGGLGGDAIDGGAGNDLLVASDQAGSAPGDGPDSLRGGDGNDRLDGSGTGPDALDGGAGNDAATAKAGDTPTSIELLVARDVLLALDPTKIPAPPAGPGPGPGPGTGNPPGGDPKPKPPAAALRLKVGSSALSRKGSSLRLRIACPRTAVSGCSARAQVRGSGRTLASGGPTTIRTGTSRTIALKTARGQKSRVRRAQRLSVRITVRDDAGRTASRTAVLQVRR</sequence>
<dbReference type="Pfam" id="PF00353">
    <property type="entry name" value="HemolysinCabind"/>
    <property type="match status" value="3"/>
</dbReference>
<protein>
    <submittedName>
        <fullName evidence="5">Hemolysin-type calcium-binding toxin</fullName>
    </submittedName>
</protein>
<dbReference type="InterPro" id="IPR018511">
    <property type="entry name" value="Hemolysin-typ_Ca-bd_CS"/>
</dbReference>